<dbReference type="InterPro" id="IPR017853">
    <property type="entry name" value="GH"/>
</dbReference>
<organism evidence="2 3">
    <name type="scientific">Patulibacter brassicae</name>
    <dbReference type="NCBI Taxonomy" id="1705717"/>
    <lineage>
        <taxon>Bacteria</taxon>
        <taxon>Bacillati</taxon>
        <taxon>Actinomycetota</taxon>
        <taxon>Thermoleophilia</taxon>
        <taxon>Solirubrobacterales</taxon>
        <taxon>Patulibacteraceae</taxon>
        <taxon>Patulibacter</taxon>
    </lineage>
</organism>
<evidence type="ECO:0000256" key="1">
    <source>
        <dbReference type="SAM" id="SignalP"/>
    </source>
</evidence>
<dbReference type="Proteomes" id="UP001277761">
    <property type="component" value="Unassembled WGS sequence"/>
</dbReference>
<gene>
    <name evidence="2" type="ORF">SK069_11065</name>
</gene>
<sequence>MLKTTMMRRTVVPLLTAGAIAGGVAAPANAMQKGLEDDSMVLSDNAATRAAFWSAAKEARVKVVRVVPRWDPGASQVDPATVTRVTRAIDEGRAAGAKLLIGLYQGNFRGKSSSSKVSSTFQKNYIWYFQSLATAIKDKPVYGYLTWNEPNYGTTWPQKRAKQWPAFSNRVYKALKKSDKGAKVFVGETAPNVRNATGKSSNPGAFFRTALCLKSNYKPSSNSKACRTKLLGDGFTLHTYDFDYSPTKKPSKSRKDWWVHGNLTEIKSQLKKLVKAKRLSSTAARNIHISEFAYRTEAPNNKFSQSTVAKYTKSAWNSAKKAGIKSFTWYILRNPANPADNFRSGLQSSNGTPYPVWNTFKALK</sequence>
<accession>A0ABU4VJX9</accession>
<comment type="caution">
    <text evidence="2">The sequence shown here is derived from an EMBL/GenBank/DDBJ whole genome shotgun (WGS) entry which is preliminary data.</text>
</comment>
<proteinExistence type="predicted"/>
<dbReference type="RefSeq" id="WP_319954291.1">
    <property type="nucleotide sequence ID" value="NZ_JAXAVX010000004.1"/>
</dbReference>
<evidence type="ECO:0000313" key="2">
    <source>
        <dbReference type="EMBL" id="MDX8152136.1"/>
    </source>
</evidence>
<keyword evidence="3" id="KW-1185">Reference proteome</keyword>
<dbReference type="SUPFAM" id="SSF51445">
    <property type="entry name" value="(Trans)glycosidases"/>
    <property type="match status" value="1"/>
</dbReference>
<reference evidence="2 3" key="1">
    <citation type="submission" date="2023-11" db="EMBL/GenBank/DDBJ databases">
        <authorList>
            <person name="Xu M."/>
            <person name="Jiang T."/>
        </authorList>
    </citation>
    <scope>NUCLEOTIDE SEQUENCE [LARGE SCALE GENOMIC DNA]</scope>
    <source>
        <strain evidence="2 3">SD</strain>
    </source>
</reference>
<feature type="chain" id="PRO_5045216444" evidence="1">
    <location>
        <begin position="31"/>
        <end position="364"/>
    </location>
</feature>
<dbReference type="Gene3D" id="3.20.20.80">
    <property type="entry name" value="Glycosidases"/>
    <property type="match status" value="1"/>
</dbReference>
<evidence type="ECO:0000313" key="3">
    <source>
        <dbReference type="Proteomes" id="UP001277761"/>
    </source>
</evidence>
<dbReference type="EMBL" id="JAXAVX010000004">
    <property type="protein sequence ID" value="MDX8152136.1"/>
    <property type="molecule type" value="Genomic_DNA"/>
</dbReference>
<feature type="signal peptide" evidence="1">
    <location>
        <begin position="1"/>
        <end position="30"/>
    </location>
</feature>
<protein>
    <submittedName>
        <fullName evidence="2">Cellulase family glycosylhydrolase</fullName>
    </submittedName>
</protein>
<name>A0ABU4VJX9_9ACTN</name>
<keyword evidence="1" id="KW-0732">Signal</keyword>